<dbReference type="RefSeq" id="WP_200593185.1">
    <property type="nucleotide sequence ID" value="NZ_JAEPBG010000006.1"/>
</dbReference>
<reference evidence="3" key="1">
    <citation type="submission" date="2021-01" db="EMBL/GenBank/DDBJ databases">
        <title>Genome sequence of strain Noviherbaspirillum sp. DKR-6.</title>
        <authorList>
            <person name="Chaudhary D.K."/>
        </authorList>
    </citation>
    <scope>NUCLEOTIDE SEQUENCE</scope>
    <source>
        <strain evidence="3">DKR-6</strain>
    </source>
</reference>
<keyword evidence="1" id="KW-0732">Signal</keyword>
<dbReference type="SUPFAM" id="SSF53955">
    <property type="entry name" value="Lysozyme-like"/>
    <property type="match status" value="1"/>
</dbReference>
<dbReference type="CDD" id="cd13400">
    <property type="entry name" value="LT_IagB-like"/>
    <property type="match status" value="1"/>
</dbReference>
<sequence length="146" mass="16543">MKRLFAGAVLAATHFCAFSYDCFDAAGLYQHVHPGILRAISIRENVRCDGTVRRNSNGSIDVGCMQINSAHFEELAKYGIPPEALQNQCANIFIGAWHYAVMVKKYGNTWTAVGAYHSETPEKRDRYAAEVRQIYEKYQPWLDPRP</sequence>
<dbReference type="Proteomes" id="UP000622890">
    <property type="component" value="Unassembled WGS sequence"/>
</dbReference>
<dbReference type="EMBL" id="JAEPBG010000006">
    <property type="protein sequence ID" value="MBK4736087.1"/>
    <property type="molecule type" value="Genomic_DNA"/>
</dbReference>
<gene>
    <name evidence="3" type="ORF">JJB74_15805</name>
</gene>
<dbReference type="InterPro" id="IPR023346">
    <property type="entry name" value="Lysozyme-like_dom_sf"/>
</dbReference>
<feature type="chain" id="PRO_5037358266" evidence="1">
    <location>
        <begin position="20"/>
        <end position="146"/>
    </location>
</feature>
<evidence type="ECO:0000256" key="1">
    <source>
        <dbReference type="SAM" id="SignalP"/>
    </source>
</evidence>
<feature type="signal peptide" evidence="1">
    <location>
        <begin position="1"/>
        <end position="19"/>
    </location>
</feature>
<feature type="domain" description="Transglycosylase SLT" evidence="2">
    <location>
        <begin position="22"/>
        <end position="119"/>
    </location>
</feature>
<evidence type="ECO:0000313" key="4">
    <source>
        <dbReference type="Proteomes" id="UP000622890"/>
    </source>
</evidence>
<keyword evidence="4" id="KW-1185">Reference proteome</keyword>
<organism evidence="3 4">
    <name type="scientific">Noviherbaspirillum pedocola</name>
    <dbReference type="NCBI Taxonomy" id="2801341"/>
    <lineage>
        <taxon>Bacteria</taxon>
        <taxon>Pseudomonadati</taxon>
        <taxon>Pseudomonadota</taxon>
        <taxon>Betaproteobacteria</taxon>
        <taxon>Burkholderiales</taxon>
        <taxon>Oxalobacteraceae</taxon>
        <taxon>Noviherbaspirillum</taxon>
    </lineage>
</organism>
<dbReference type="Pfam" id="PF01464">
    <property type="entry name" value="SLT"/>
    <property type="match status" value="1"/>
</dbReference>
<comment type="caution">
    <text evidence="3">The sequence shown here is derived from an EMBL/GenBank/DDBJ whole genome shotgun (WGS) entry which is preliminary data.</text>
</comment>
<dbReference type="Gene3D" id="1.10.530.10">
    <property type="match status" value="1"/>
</dbReference>
<dbReference type="AlphaFoldDB" id="A0A934SUR5"/>
<evidence type="ECO:0000313" key="3">
    <source>
        <dbReference type="EMBL" id="MBK4736087.1"/>
    </source>
</evidence>
<evidence type="ECO:0000259" key="2">
    <source>
        <dbReference type="Pfam" id="PF01464"/>
    </source>
</evidence>
<dbReference type="InterPro" id="IPR008258">
    <property type="entry name" value="Transglycosylase_SLT_dom_1"/>
</dbReference>
<proteinExistence type="predicted"/>
<name>A0A934SUR5_9BURK</name>
<accession>A0A934SUR5</accession>
<protein>
    <submittedName>
        <fullName evidence="3">Lytic transglycosylase domain-containing protein</fullName>
    </submittedName>
</protein>